<proteinExistence type="predicted"/>
<gene>
    <name evidence="7" type="ordered locus">Bsel_2712</name>
</gene>
<dbReference type="KEGG" id="bse:Bsel_2712"/>
<dbReference type="eggNOG" id="COG3316">
    <property type="taxonomic scope" value="Bacteria"/>
</dbReference>
<name>D6XYE1_BACIE</name>
<feature type="coiled-coil region" evidence="1">
    <location>
        <begin position="21"/>
        <end position="48"/>
    </location>
</feature>
<accession>D6XYE1</accession>
<evidence type="ECO:0000313" key="8">
    <source>
        <dbReference type="Proteomes" id="UP000000271"/>
    </source>
</evidence>
<evidence type="ECO:0000256" key="1">
    <source>
        <dbReference type="SAM" id="Coils"/>
    </source>
</evidence>
<dbReference type="InterPro" id="IPR024463">
    <property type="entry name" value="Transposase_TnpC_homeodom"/>
</dbReference>
<dbReference type="NCBIfam" id="NF033517">
    <property type="entry name" value="transpos_IS66"/>
    <property type="match status" value="1"/>
</dbReference>
<dbReference type="InterPro" id="IPR024474">
    <property type="entry name" value="Znf_dom_IS66"/>
</dbReference>
<feature type="region of interest" description="Disordered" evidence="2">
    <location>
        <begin position="60"/>
        <end position="89"/>
    </location>
</feature>
<dbReference type="EMBL" id="CP001791">
    <property type="protein sequence ID" value="ADI00210.1"/>
    <property type="molecule type" value="Genomic_DNA"/>
</dbReference>
<evidence type="ECO:0000259" key="6">
    <source>
        <dbReference type="Pfam" id="PF13817"/>
    </source>
</evidence>
<dbReference type="Pfam" id="PF03050">
    <property type="entry name" value="DDE_Tnp_IS66"/>
    <property type="match status" value="1"/>
</dbReference>
<dbReference type="Proteomes" id="UP000000271">
    <property type="component" value="Chromosome"/>
</dbReference>
<evidence type="ECO:0000313" key="7">
    <source>
        <dbReference type="EMBL" id="ADI00210.1"/>
    </source>
</evidence>
<evidence type="ECO:0000259" key="5">
    <source>
        <dbReference type="Pfam" id="PF13007"/>
    </source>
</evidence>
<dbReference type="InterPro" id="IPR004291">
    <property type="entry name" value="Transposase_IS66_central"/>
</dbReference>
<dbReference type="STRING" id="439292.Bsel_2712"/>
<dbReference type="PANTHER" id="PTHR33678">
    <property type="entry name" value="BLL1576 PROTEIN"/>
    <property type="match status" value="1"/>
</dbReference>
<feature type="domain" description="Transposase TnpC homeodomain" evidence="5">
    <location>
        <begin position="44"/>
        <end position="114"/>
    </location>
</feature>
<feature type="domain" description="Transposase IS66 C-terminal" evidence="6">
    <location>
        <begin position="484"/>
        <end position="521"/>
    </location>
</feature>
<sequence length="546" mass="63399">MFPYKISYIMKKTSEHSSNTTESVDDRVSRLEKEKAELELQLKWYRDQFSLMQKKKFGTSSEKTDERFEQGSLFNESEKEQDAAEEEPTVEAITYERKKKRKARKDLTENLYTETVTYTLPVEDQVCSCCNGELHIMKTQVKDELEIIPAEVKVKRYETTIYSCRHCERTGTRNPIVKAPSPERPFPGSLASPSIVSYMINQKFVQGVPLYRQEQEFKRMDVPISRQTMSNWIIEASEQMLEPIWDLMIRILTSLDVLHADETTVQVLKEDGKEAAAKSYMWLYRSGSHDVPIVIYDYQPGRASKYPRRFLEGFTGYLHVDGYGGYHALKPKVELVGCWAHARRKFFDAVQTLPDDRDSTTSAAKKGLNAIDELYRIEREIQNEYKTPEEFYEARKERIEPPLEAFSAWVESMKPKILSKSLLGKAVIYASNQMEHLRTFLKDGRLAIDNNRAERSIKPFVIGRKNWIFSNTPRGAKSSSIIYSMIETAKENQLKPQAYLNYLFENLPSSKQSEMEQFLPWSDSLPRMIFVSLKIDNPSIENPHLH</sequence>
<keyword evidence="8" id="KW-1185">Reference proteome</keyword>
<reference evidence="7" key="1">
    <citation type="submission" date="2009-10" db="EMBL/GenBank/DDBJ databases">
        <title>Complete sequence of Bacillus selenitireducens MLS10.</title>
        <authorList>
            <consortium name="US DOE Joint Genome Institute"/>
            <person name="Lucas S."/>
            <person name="Copeland A."/>
            <person name="Lapidus A."/>
            <person name="Glavina del Rio T."/>
            <person name="Dalin E."/>
            <person name="Tice H."/>
            <person name="Bruce D."/>
            <person name="Goodwin L."/>
            <person name="Pitluck S."/>
            <person name="Sims D."/>
            <person name="Brettin T."/>
            <person name="Detter J.C."/>
            <person name="Han C."/>
            <person name="Larimer F."/>
            <person name="Land M."/>
            <person name="Hauser L."/>
            <person name="Kyrpides N."/>
            <person name="Ovchinnikova G."/>
            <person name="Stolz J."/>
        </authorList>
    </citation>
    <scope>NUCLEOTIDE SEQUENCE [LARGE SCALE GENOMIC DNA]</scope>
    <source>
        <strain evidence="7">MLS10</strain>
    </source>
</reference>
<evidence type="ECO:0000259" key="3">
    <source>
        <dbReference type="Pfam" id="PF03050"/>
    </source>
</evidence>
<dbReference type="Pfam" id="PF13007">
    <property type="entry name" value="LZ_Tnp_IS66"/>
    <property type="match status" value="1"/>
</dbReference>
<dbReference type="InterPro" id="IPR052344">
    <property type="entry name" value="Transposase-related"/>
</dbReference>
<feature type="domain" description="Transposase IS66 zinc-finger binding" evidence="4">
    <location>
        <begin position="125"/>
        <end position="168"/>
    </location>
</feature>
<evidence type="ECO:0000256" key="2">
    <source>
        <dbReference type="SAM" id="MobiDB-lite"/>
    </source>
</evidence>
<dbReference type="HOGENOM" id="CLU_023034_0_2_9"/>
<dbReference type="PANTHER" id="PTHR33678:SF1">
    <property type="entry name" value="BLL1576 PROTEIN"/>
    <property type="match status" value="1"/>
</dbReference>
<keyword evidence="1" id="KW-0175">Coiled coil</keyword>
<dbReference type="InterPro" id="IPR039552">
    <property type="entry name" value="IS66_C"/>
</dbReference>
<evidence type="ECO:0000259" key="4">
    <source>
        <dbReference type="Pfam" id="PF13005"/>
    </source>
</evidence>
<organism evidence="7 8">
    <name type="scientific">Bacillus selenitireducens (strain ATCC 700615 / DSM 15326 / MLS10)</name>
    <dbReference type="NCBI Taxonomy" id="439292"/>
    <lineage>
        <taxon>Bacteria</taxon>
        <taxon>Bacillati</taxon>
        <taxon>Bacillota</taxon>
        <taxon>Bacilli</taxon>
        <taxon>Bacillales</taxon>
        <taxon>Bacillaceae</taxon>
        <taxon>Salisediminibacterium</taxon>
    </lineage>
</organism>
<dbReference type="AlphaFoldDB" id="D6XYE1"/>
<protein>
    <submittedName>
        <fullName evidence="7">Transposase IS66</fullName>
    </submittedName>
</protein>
<feature type="domain" description="Transposase IS66 central" evidence="3">
    <location>
        <begin position="189"/>
        <end position="477"/>
    </location>
</feature>
<dbReference type="Pfam" id="PF13005">
    <property type="entry name" value="zf-IS66"/>
    <property type="match status" value="1"/>
</dbReference>
<dbReference type="Pfam" id="PF13817">
    <property type="entry name" value="DDE_Tnp_IS66_C"/>
    <property type="match status" value="1"/>
</dbReference>